<gene>
    <name evidence="1" type="ORF">ASCRUDRAFT_10616</name>
</gene>
<dbReference type="EMBL" id="KV454496">
    <property type="protein sequence ID" value="ODV58010.1"/>
    <property type="molecule type" value="Genomic_DNA"/>
</dbReference>
<dbReference type="AlphaFoldDB" id="A0A1D2V8P8"/>
<name>A0A1D2V8P8_9ASCO</name>
<protein>
    <submittedName>
        <fullName evidence="1">Uncharacterized protein</fullName>
    </submittedName>
</protein>
<evidence type="ECO:0000313" key="1">
    <source>
        <dbReference type="EMBL" id="ODV58010.1"/>
    </source>
</evidence>
<dbReference type="InParanoid" id="A0A1D2V8P8"/>
<reference evidence="2" key="1">
    <citation type="submission" date="2016-05" db="EMBL/GenBank/DDBJ databases">
        <title>Comparative genomics of biotechnologically important yeasts.</title>
        <authorList>
            <consortium name="DOE Joint Genome Institute"/>
            <person name="Riley R."/>
            <person name="Haridas S."/>
            <person name="Wolfe K.H."/>
            <person name="Lopes M.R."/>
            <person name="Hittinger C.T."/>
            <person name="Goker M."/>
            <person name="Salamov A."/>
            <person name="Wisecaver J."/>
            <person name="Long T.M."/>
            <person name="Aerts A.L."/>
            <person name="Barry K."/>
            <person name="Choi C."/>
            <person name="Clum A."/>
            <person name="Coughlan A.Y."/>
            <person name="Deshpande S."/>
            <person name="Douglass A.P."/>
            <person name="Hanson S.J."/>
            <person name="Klenk H.-P."/>
            <person name="Labutti K."/>
            <person name="Lapidus A."/>
            <person name="Lindquist E."/>
            <person name="Lipzen A."/>
            <person name="Meier-Kolthoff J.P."/>
            <person name="Ohm R.A."/>
            <person name="Otillar R.P."/>
            <person name="Pangilinan J."/>
            <person name="Peng Y."/>
            <person name="Rokas A."/>
            <person name="Rosa C.A."/>
            <person name="Scheuner C."/>
            <person name="Sibirny A.A."/>
            <person name="Slot J.C."/>
            <person name="Stielow J.B."/>
            <person name="Sun H."/>
            <person name="Kurtzman C.P."/>
            <person name="Blackwell M."/>
            <person name="Grigoriev I.V."/>
            <person name="Jeffries T.W."/>
        </authorList>
    </citation>
    <scope>NUCLEOTIDE SEQUENCE [LARGE SCALE GENOMIC DNA]</scope>
    <source>
        <strain evidence="2">DSM 1968</strain>
    </source>
</reference>
<organism evidence="1 2">
    <name type="scientific">Ascoidea rubescens DSM 1968</name>
    <dbReference type="NCBI Taxonomy" id="1344418"/>
    <lineage>
        <taxon>Eukaryota</taxon>
        <taxon>Fungi</taxon>
        <taxon>Dikarya</taxon>
        <taxon>Ascomycota</taxon>
        <taxon>Saccharomycotina</taxon>
        <taxon>Saccharomycetes</taxon>
        <taxon>Ascoideaceae</taxon>
        <taxon>Ascoidea</taxon>
    </lineage>
</organism>
<dbReference type="GeneID" id="30962285"/>
<accession>A0A1D2V8P8</accession>
<proteinExistence type="predicted"/>
<keyword evidence="2" id="KW-1185">Reference proteome</keyword>
<dbReference type="RefSeq" id="XP_020044317.1">
    <property type="nucleotide sequence ID" value="XM_020188649.1"/>
</dbReference>
<evidence type="ECO:0000313" key="2">
    <source>
        <dbReference type="Proteomes" id="UP000095038"/>
    </source>
</evidence>
<dbReference type="Proteomes" id="UP000095038">
    <property type="component" value="Unassembled WGS sequence"/>
</dbReference>
<sequence>MGEVNLNKENDEIELTLYISLGNMFERGFLRIIERAVYDFGYRTLNSAIQFGTISTLIEIKHSEWLSGNGENSHDVNLESFTKILLRVLN</sequence>